<protein>
    <submittedName>
        <fullName evidence="3">Uncharacterized protein</fullName>
    </submittedName>
</protein>
<reference evidence="3" key="2">
    <citation type="submission" date="2023-05" db="EMBL/GenBank/DDBJ databases">
        <authorList>
            <consortium name="Lawrence Berkeley National Laboratory"/>
            <person name="Steindorff A."/>
            <person name="Hensen N."/>
            <person name="Bonometti L."/>
            <person name="Westerberg I."/>
            <person name="Brannstrom I.O."/>
            <person name="Guillou S."/>
            <person name="Cros-Aarteil S."/>
            <person name="Calhoun S."/>
            <person name="Haridas S."/>
            <person name="Kuo A."/>
            <person name="Mondo S."/>
            <person name="Pangilinan J."/>
            <person name="Riley R."/>
            <person name="Labutti K."/>
            <person name="Andreopoulos B."/>
            <person name="Lipzen A."/>
            <person name="Chen C."/>
            <person name="Yanf M."/>
            <person name="Daum C."/>
            <person name="Ng V."/>
            <person name="Clum A."/>
            <person name="Ohm R."/>
            <person name="Martin F."/>
            <person name="Silar P."/>
            <person name="Natvig D."/>
            <person name="Lalanne C."/>
            <person name="Gautier V."/>
            <person name="Ament-Velasquez S.L."/>
            <person name="Kruys A."/>
            <person name="Hutchinson M.I."/>
            <person name="Powell A.J."/>
            <person name="Barry K."/>
            <person name="Miller A.N."/>
            <person name="Grigoriev I.V."/>
            <person name="Debuchy R."/>
            <person name="Gladieux P."/>
            <person name="Thoren M.H."/>
            <person name="Johannesson H."/>
        </authorList>
    </citation>
    <scope>NUCLEOTIDE SEQUENCE</scope>
    <source>
        <strain evidence="3">CBS 315.58</strain>
    </source>
</reference>
<feature type="compositionally biased region" description="Polar residues" evidence="1">
    <location>
        <begin position="105"/>
        <end position="115"/>
    </location>
</feature>
<proteinExistence type="predicted"/>
<dbReference type="AlphaFoldDB" id="A0AAN6X8W8"/>
<accession>A0AAN6X8W8</accession>
<organism evidence="3 4">
    <name type="scientific">Triangularia verruculosa</name>
    <dbReference type="NCBI Taxonomy" id="2587418"/>
    <lineage>
        <taxon>Eukaryota</taxon>
        <taxon>Fungi</taxon>
        <taxon>Dikarya</taxon>
        <taxon>Ascomycota</taxon>
        <taxon>Pezizomycotina</taxon>
        <taxon>Sordariomycetes</taxon>
        <taxon>Sordariomycetidae</taxon>
        <taxon>Sordariales</taxon>
        <taxon>Podosporaceae</taxon>
        <taxon>Triangularia</taxon>
    </lineage>
</organism>
<keyword evidence="4" id="KW-1185">Reference proteome</keyword>
<evidence type="ECO:0000313" key="4">
    <source>
        <dbReference type="Proteomes" id="UP001303160"/>
    </source>
</evidence>
<dbReference type="Proteomes" id="UP001303160">
    <property type="component" value="Unassembled WGS sequence"/>
</dbReference>
<sequence>MKILTCYGYLFFLVLAAFILSSLASLVHLHLLTSLIASLGSFMLVVVFSFLIARCCCLSHRPFSFSHIFLSPPQSSSQQNLVDDDDDDKHQQPPSTIKMIPFPLTTPSHNKSLKS</sequence>
<evidence type="ECO:0000256" key="1">
    <source>
        <dbReference type="SAM" id="MobiDB-lite"/>
    </source>
</evidence>
<reference evidence="3" key="1">
    <citation type="journal article" date="2023" name="Mol. Phylogenet. Evol.">
        <title>Genome-scale phylogeny and comparative genomics of the fungal order Sordariales.</title>
        <authorList>
            <person name="Hensen N."/>
            <person name="Bonometti L."/>
            <person name="Westerberg I."/>
            <person name="Brannstrom I.O."/>
            <person name="Guillou S."/>
            <person name="Cros-Aarteil S."/>
            <person name="Calhoun S."/>
            <person name="Haridas S."/>
            <person name="Kuo A."/>
            <person name="Mondo S."/>
            <person name="Pangilinan J."/>
            <person name="Riley R."/>
            <person name="LaButti K."/>
            <person name="Andreopoulos B."/>
            <person name="Lipzen A."/>
            <person name="Chen C."/>
            <person name="Yan M."/>
            <person name="Daum C."/>
            <person name="Ng V."/>
            <person name="Clum A."/>
            <person name="Steindorff A."/>
            <person name="Ohm R.A."/>
            <person name="Martin F."/>
            <person name="Silar P."/>
            <person name="Natvig D.O."/>
            <person name="Lalanne C."/>
            <person name="Gautier V."/>
            <person name="Ament-Velasquez S.L."/>
            <person name="Kruys A."/>
            <person name="Hutchinson M.I."/>
            <person name="Powell A.J."/>
            <person name="Barry K."/>
            <person name="Miller A.N."/>
            <person name="Grigoriev I.V."/>
            <person name="Debuchy R."/>
            <person name="Gladieux P."/>
            <person name="Hiltunen Thoren M."/>
            <person name="Johannesson H."/>
        </authorList>
    </citation>
    <scope>NUCLEOTIDE SEQUENCE</scope>
    <source>
        <strain evidence="3">CBS 315.58</strain>
    </source>
</reference>
<keyword evidence="2" id="KW-0812">Transmembrane</keyword>
<keyword evidence="2" id="KW-0472">Membrane</keyword>
<feature type="transmembrane region" description="Helical" evidence="2">
    <location>
        <begin position="35"/>
        <end position="53"/>
    </location>
</feature>
<feature type="region of interest" description="Disordered" evidence="1">
    <location>
        <begin position="73"/>
        <end position="115"/>
    </location>
</feature>
<evidence type="ECO:0000256" key="2">
    <source>
        <dbReference type="SAM" id="Phobius"/>
    </source>
</evidence>
<name>A0AAN6X8W8_9PEZI</name>
<dbReference type="EMBL" id="MU864030">
    <property type="protein sequence ID" value="KAK4194990.1"/>
    <property type="molecule type" value="Genomic_DNA"/>
</dbReference>
<feature type="transmembrane region" description="Helical" evidence="2">
    <location>
        <begin position="7"/>
        <end position="29"/>
    </location>
</feature>
<keyword evidence="2" id="KW-1133">Transmembrane helix</keyword>
<comment type="caution">
    <text evidence="3">The sequence shown here is derived from an EMBL/GenBank/DDBJ whole genome shotgun (WGS) entry which is preliminary data.</text>
</comment>
<evidence type="ECO:0000313" key="3">
    <source>
        <dbReference type="EMBL" id="KAK4194990.1"/>
    </source>
</evidence>
<gene>
    <name evidence="3" type="ORF">QBC40DRAFT_289832</name>
</gene>